<dbReference type="EMBL" id="JAACXV010000674">
    <property type="protein sequence ID" value="KAF7277586.1"/>
    <property type="molecule type" value="Genomic_DNA"/>
</dbReference>
<evidence type="ECO:0000313" key="3">
    <source>
        <dbReference type="Proteomes" id="UP000625711"/>
    </source>
</evidence>
<feature type="compositionally biased region" description="Polar residues" evidence="1">
    <location>
        <begin position="25"/>
        <end position="37"/>
    </location>
</feature>
<accession>A0A834MA97</accession>
<dbReference type="AlphaFoldDB" id="A0A834MA97"/>
<feature type="compositionally biased region" description="Basic and acidic residues" evidence="1">
    <location>
        <begin position="1"/>
        <end position="21"/>
    </location>
</feature>
<name>A0A834MA97_RHYFE</name>
<evidence type="ECO:0000313" key="2">
    <source>
        <dbReference type="EMBL" id="KAF7277586.1"/>
    </source>
</evidence>
<protein>
    <submittedName>
        <fullName evidence="2">Uncharacterized protein</fullName>
    </submittedName>
</protein>
<feature type="region of interest" description="Disordered" evidence="1">
    <location>
        <begin position="1"/>
        <end position="42"/>
    </location>
</feature>
<gene>
    <name evidence="2" type="ORF">GWI33_006155</name>
</gene>
<sequence length="67" mass="7422">PGPPERLRLVIEGDREQRSAEEGENTSVAGRSTTLNSVDAVRGGRNSPLKALFSIRRSRWGNFRASR</sequence>
<evidence type="ECO:0000256" key="1">
    <source>
        <dbReference type="SAM" id="MobiDB-lite"/>
    </source>
</evidence>
<dbReference type="Proteomes" id="UP000625711">
    <property type="component" value="Unassembled WGS sequence"/>
</dbReference>
<comment type="caution">
    <text evidence="2">The sequence shown here is derived from an EMBL/GenBank/DDBJ whole genome shotgun (WGS) entry which is preliminary data.</text>
</comment>
<feature type="non-terminal residue" evidence="2">
    <location>
        <position position="1"/>
    </location>
</feature>
<proteinExistence type="predicted"/>
<keyword evidence="3" id="KW-1185">Reference proteome</keyword>
<reference evidence="2" key="1">
    <citation type="submission" date="2020-08" db="EMBL/GenBank/DDBJ databases">
        <title>Genome sequencing and assembly of the red palm weevil Rhynchophorus ferrugineus.</title>
        <authorList>
            <person name="Dias G.B."/>
            <person name="Bergman C.M."/>
            <person name="Manee M."/>
        </authorList>
    </citation>
    <scope>NUCLEOTIDE SEQUENCE</scope>
    <source>
        <strain evidence="2">AA-2017</strain>
        <tissue evidence="2">Whole larva</tissue>
    </source>
</reference>
<organism evidence="2 3">
    <name type="scientific">Rhynchophorus ferrugineus</name>
    <name type="common">Red palm weevil</name>
    <name type="synonym">Curculio ferrugineus</name>
    <dbReference type="NCBI Taxonomy" id="354439"/>
    <lineage>
        <taxon>Eukaryota</taxon>
        <taxon>Metazoa</taxon>
        <taxon>Ecdysozoa</taxon>
        <taxon>Arthropoda</taxon>
        <taxon>Hexapoda</taxon>
        <taxon>Insecta</taxon>
        <taxon>Pterygota</taxon>
        <taxon>Neoptera</taxon>
        <taxon>Endopterygota</taxon>
        <taxon>Coleoptera</taxon>
        <taxon>Polyphaga</taxon>
        <taxon>Cucujiformia</taxon>
        <taxon>Curculionidae</taxon>
        <taxon>Dryophthorinae</taxon>
        <taxon>Rhynchophorus</taxon>
    </lineage>
</organism>